<dbReference type="PANTHER" id="PTHR31719:SF179">
    <property type="entry name" value="OS08G0148400 PROTEIN"/>
    <property type="match status" value="1"/>
</dbReference>
<dbReference type="Pfam" id="PF02365">
    <property type="entry name" value="NAM"/>
    <property type="match status" value="1"/>
</dbReference>
<organism evidence="7">
    <name type="scientific">Boehmeria nivea</name>
    <name type="common">Chinese grass</name>
    <name type="synonym">Urtica nivea</name>
    <dbReference type="NCBI Taxonomy" id="83906"/>
    <lineage>
        <taxon>Eukaryota</taxon>
        <taxon>Viridiplantae</taxon>
        <taxon>Streptophyta</taxon>
        <taxon>Embryophyta</taxon>
        <taxon>Tracheophyta</taxon>
        <taxon>Spermatophyta</taxon>
        <taxon>Magnoliopsida</taxon>
        <taxon>eudicotyledons</taxon>
        <taxon>Gunneridae</taxon>
        <taxon>Pentapetalae</taxon>
        <taxon>rosids</taxon>
        <taxon>fabids</taxon>
        <taxon>Rosales</taxon>
        <taxon>Urticaceae</taxon>
        <taxon>Boehmeria</taxon>
    </lineage>
</organism>
<dbReference type="Gene3D" id="2.170.150.80">
    <property type="entry name" value="NAC domain"/>
    <property type="match status" value="1"/>
</dbReference>
<dbReference type="EMBL" id="KF874826">
    <property type="protein sequence ID" value="AIA57506.1"/>
    <property type="molecule type" value="mRNA"/>
</dbReference>
<dbReference type="PANTHER" id="PTHR31719">
    <property type="entry name" value="NAC TRANSCRIPTION FACTOR 56"/>
    <property type="match status" value="1"/>
</dbReference>
<feature type="compositionally biased region" description="Polar residues" evidence="5">
    <location>
        <begin position="325"/>
        <end position="346"/>
    </location>
</feature>
<feature type="region of interest" description="Disordered" evidence="5">
    <location>
        <begin position="294"/>
        <end position="313"/>
    </location>
</feature>
<reference evidence="7" key="1">
    <citation type="submission" date="2013-11" db="EMBL/GenBank/DDBJ databases">
        <title>Identification, phylogenetic and expression analysis for 32 NAC transcription factors in ramie (Boehmeria nivea L. Gaud).</title>
        <authorList>
            <person name="Liu T."/>
        </authorList>
    </citation>
    <scope>NUCLEOTIDE SEQUENCE</scope>
</reference>
<dbReference type="SUPFAM" id="SSF101941">
    <property type="entry name" value="NAC domain"/>
    <property type="match status" value="1"/>
</dbReference>
<evidence type="ECO:0000256" key="4">
    <source>
        <dbReference type="ARBA" id="ARBA00023242"/>
    </source>
</evidence>
<evidence type="ECO:0000313" key="7">
    <source>
        <dbReference type="EMBL" id="AIA57506.1"/>
    </source>
</evidence>
<dbReference type="AlphaFoldDB" id="A0A060A1D2"/>
<feature type="compositionally biased region" description="Polar residues" evidence="5">
    <location>
        <begin position="159"/>
        <end position="184"/>
    </location>
</feature>
<evidence type="ECO:0000256" key="2">
    <source>
        <dbReference type="ARBA" id="ARBA00023125"/>
    </source>
</evidence>
<accession>A0A060A1D2</accession>
<proteinExistence type="evidence at transcript level"/>
<keyword evidence="4" id="KW-0539">Nucleus</keyword>
<protein>
    <submittedName>
        <fullName evidence="7">NAC domain-containing protein</fullName>
    </submittedName>
</protein>
<evidence type="ECO:0000256" key="5">
    <source>
        <dbReference type="SAM" id="MobiDB-lite"/>
    </source>
</evidence>
<feature type="domain" description="NAC" evidence="6">
    <location>
        <begin position="8"/>
        <end position="140"/>
    </location>
</feature>
<sequence>MCPPAASSANDIGLYFSEKEIVTSLKGIIGGTPLPSNVYTDINPYQYKPSVLPDGIWFLVKSKAKKDADFGYWRTKGAACQIYSDSLTTGWRSTLEFFEGQAPHGKKTGWVMQEYWITQKHLSKDNNENEISFLCNVFFVGEQNPNHLKSYEITQVNTASGSTLPDAQRGINDSGTTSKPQMGKNNGDRLSIIIRERVTDNRADIVPEVNYISGDDFLELLDLENPASPSSSSDSSCVTMSSDECFDALELLQDLKSEKSNDPVQNTAGFKLSVHVSSRPNKMVAYPASTGTLDKLPNEGLLGNGGSMTSSDISRKISDKKAMNIPSQNQKPGSKNEGEPSTSQSPVKKEDRKAARGRTKKLKMKYFCFLAF</sequence>
<dbReference type="PROSITE" id="PS51005">
    <property type="entry name" value="NAC"/>
    <property type="match status" value="1"/>
</dbReference>
<dbReference type="GO" id="GO:0006355">
    <property type="term" value="P:regulation of DNA-templated transcription"/>
    <property type="evidence" value="ECO:0007669"/>
    <property type="project" value="InterPro"/>
</dbReference>
<keyword evidence="1" id="KW-0805">Transcription regulation</keyword>
<keyword evidence="2" id="KW-0238">DNA-binding</keyword>
<feature type="region of interest" description="Disordered" evidence="5">
    <location>
        <begin position="319"/>
        <end position="358"/>
    </location>
</feature>
<gene>
    <name evidence="7" type="primary">NAC02</name>
</gene>
<name>A0A060A1D2_BOENI</name>
<keyword evidence="3" id="KW-0804">Transcription</keyword>
<dbReference type="InterPro" id="IPR003441">
    <property type="entry name" value="NAC-dom"/>
</dbReference>
<evidence type="ECO:0000256" key="3">
    <source>
        <dbReference type="ARBA" id="ARBA00023163"/>
    </source>
</evidence>
<dbReference type="GO" id="GO:0003677">
    <property type="term" value="F:DNA binding"/>
    <property type="evidence" value="ECO:0007669"/>
    <property type="project" value="UniProtKB-KW"/>
</dbReference>
<evidence type="ECO:0000256" key="1">
    <source>
        <dbReference type="ARBA" id="ARBA00023015"/>
    </source>
</evidence>
<dbReference type="InterPro" id="IPR036093">
    <property type="entry name" value="NAC_dom_sf"/>
</dbReference>
<feature type="region of interest" description="Disordered" evidence="5">
    <location>
        <begin position="159"/>
        <end position="186"/>
    </location>
</feature>
<evidence type="ECO:0000259" key="6">
    <source>
        <dbReference type="PROSITE" id="PS51005"/>
    </source>
</evidence>